<dbReference type="InterPro" id="IPR007859">
    <property type="entry name" value="ETF-QO/FixX_C"/>
</dbReference>
<sequence length="548" mass="59412">MSETTRESMEYDVVIVGAGPAGLSAAIRLKQLDADLEVVVLEKGSEVGAHILSGAVLDPSGLDALIPDWKEKGAPLNVPVRKDNFYLLGAEGKVRVPNWPMPPLMNNHGNYIVSMGNVCRWMAEQAEALGVEIFPGMACSELVWGENGEVAGVVAGEFGLNPDGTKGDGYEPGMELLGKYVFLSEGVRGSLSKQVIAKYELDKGSEPQKYGLGMKEIWEVDPAKHREGTVSHTMGWPLGSNAGGGSFIYHAENNQVYLGFVVHLNYENPHLYPYMEFQRFKHHPVVAELLEGGKRVAYGARAITEGGYQSMPKMVAPGVALLGCSVGMVNVPRIKGNHNAMLSGKAAAEAAHAAIKAGRAADELTDYETEVRSGAIGKDLKAVRNVKPLWSKYGLSTSLALGGLDMWTNTLGFSVFGTIGHGKTDAAATGKAEDHKKIDYPRPDGKLSFDRLTNVSFAMTNHEESQPAHLKLKDPQTQIEQDWKTFAGPSQRYCPAGVYEFVDTDTEPRFVINFQNCVHCKTCDIKDPAQNIVWTTPQGGDGPNYPNM</sequence>
<comment type="cofactor">
    <cofactor evidence="1 14">
        <name>FAD</name>
        <dbReference type="ChEBI" id="CHEBI:57692"/>
    </cofactor>
</comment>
<gene>
    <name evidence="17" type="ORF">SAMN04515678_11927</name>
</gene>
<comment type="function">
    <text evidence="2 14">Accepts electrons from ETF and reduces ubiquinone.</text>
</comment>
<keyword evidence="4" id="KW-0004">4Fe-4S</keyword>
<evidence type="ECO:0000256" key="13">
    <source>
        <dbReference type="ARBA" id="ARBA00052682"/>
    </source>
</evidence>
<dbReference type="InterPro" id="IPR036188">
    <property type="entry name" value="FAD/NAD-bd_sf"/>
</dbReference>
<evidence type="ECO:0000256" key="5">
    <source>
        <dbReference type="ARBA" id="ARBA00022630"/>
    </source>
</evidence>
<dbReference type="GO" id="GO:0004174">
    <property type="term" value="F:electron-transferring-flavoprotein dehydrogenase activity"/>
    <property type="evidence" value="ECO:0007669"/>
    <property type="project" value="UniProtKB-UniRule"/>
</dbReference>
<reference evidence="17 18" key="1">
    <citation type="submission" date="2016-10" db="EMBL/GenBank/DDBJ databases">
        <authorList>
            <person name="Varghese N."/>
            <person name="Submissions S."/>
        </authorList>
    </citation>
    <scope>NUCLEOTIDE SEQUENCE [LARGE SCALE GENOMIC DNA]</scope>
    <source>
        <strain evidence="18">YIM D21,KCTC 23444,ACCC 10710</strain>
    </source>
</reference>
<dbReference type="InterPro" id="IPR049398">
    <property type="entry name" value="ETF-QO/FixC_UQ-bd"/>
</dbReference>
<comment type="cofactor">
    <cofactor evidence="14">
        <name>[4Fe-4S] cluster</name>
        <dbReference type="ChEBI" id="CHEBI:49883"/>
    </cofactor>
    <text evidence="14">Binds 1 [4Fe-4S] cluster.</text>
</comment>
<dbReference type="FunFam" id="3.30.70.20:FF:000012">
    <property type="entry name" value="Electron transfer flavoprotein-ubiquinone oxidoreductase, mitochondrial"/>
    <property type="match status" value="1"/>
</dbReference>
<name>A0A1I2DZL1_9RHOB</name>
<dbReference type="PANTHER" id="PTHR10617:SF107">
    <property type="entry name" value="ELECTRON TRANSFER FLAVOPROTEIN-UBIQUINONE OXIDOREDUCTASE, MITOCHONDRIAL"/>
    <property type="match status" value="1"/>
</dbReference>
<dbReference type="Pfam" id="PF13450">
    <property type="entry name" value="NAD_binding_8"/>
    <property type="match status" value="1"/>
</dbReference>
<feature type="domain" description="ETF-QO/FixC ubiquinone-binding" evidence="16">
    <location>
        <begin position="210"/>
        <end position="303"/>
    </location>
</feature>
<keyword evidence="6 14" id="KW-0479">Metal-binding</keyword>
<keyword evidence="12 14" id="KW-0830">Ubiquinone</keyword>
<dbReference type="EC" id="1.5.5.1" evidence="14"/>
<dbReference type="Pfam" id="PF05187">
    <property type="entry name" value="Fer4_ETF_QO"/>
    <property type="match status" value="1"/>
</dbReference>
<evidence type="ECO:0000256" key="11">
    <source>
        <dbReference type="ARBA" id="ARBA00023014"/>
    </source>
</evidence>
<dbReference type="Gene3D" id="3.30.9.90">
    <property type="match status" value="1"/>
</dbReference>
<dbReference type="RefSeq" id="WP_149758610.1">
    <property type="nucleotide sequence ID" value="NZ_FOMS01000019.1"/>
</dbReference>
<evidence type="ECO:0000256" key="1">
    <source>
        <dbReference type="ARBA" id="ARBA00001974"/>
    </source>
</evidence>
<evidence type="ECO:0000313" key="17">
    <source>
        <dbReference type="EMBL" id="SFE85410.1"/>
    </source>
</evidence>
<evidence type="ECO:0000256" key="10">
    <source>
        <dbReference type="ARBA" id="ARBA00023004"/>
    </source>
</evidence>
<evidence type="ECO:0000259" key="16">
    <source>
        <dbReference type="Pfam" id="PF21162"/>
    </source>
</evidence>
<dbReference type="OrthoDB" id="9766632at2"/>
<comment type="catalytic activity">
    <reaction evidence="13 14">
        <text>a ubiquinone + reduced [electron-transfer flavoprotein] = a ubiquinol + oxidized [electron-transfer flavoprotein] + H(+)</text>
        <dbReference type="Rhea" id="RHEA:24052"/>
        <dbReference type="Rhea" id="RHEA-COMP:9565"/>
        <dbReference type="Rhea" id="RHEA-COMP:9566"/>
        <dbReference type="Rhea" id="RHEA-COMP:10685"/>
        <dbReference type="Rhea" id="RHEA-COMP:10686"/>
        <dbReference type="ChEBI" id="CHEBI:15378"/>
        <dbReference type="ChEBI" id="CHEBI:16389"/>
        <dbReference type="ChEBI" id="CHEBI:17976"/>
        <dbReference type="ChEBI" id="CHEBI:57692"/>
        <dbReference type="ChEBI" id="CHEBI:58307"/>
        <dbReference type="EC" id="1.5.5.1"/>
    </reaction>
</comment>
<keyword evidence="9 14" id="KW-0560">Oxidoreductase</keyword>
<evidence type="ECO:0000256" key="7">
    <source>
        <dbReference type="ARBA" id="ARBA00022827"/>
    </source>
</evidence>
<evidence type="ECO:0000256" key="12">
    <source>
        <dbReference type="ARBA" id="ARBA00023075"/>
    </source>
</evidence>
<dbReference type="InterPro" id="IPR040156">
    <property type="entry name" value="ETF-QO"/>
</dbReference>
<keyword evidence="8 14" id="KW-0249">Electron transport</keyword>
<keyword evidence="3 14" id="KW-0813">Transport</keyword>
<evidence type="ECO:0000256" key="3">
    <source>
        <dbReference type="ARBA" id="ARBA00022448"/>
    </source>
</evidence>
<dbReference type="GO" id="GO:0051539">
    <property type="term" value="F:4 iron, 4 sulfur cluster binding"/>
    <property type="evidence" value="ECO:0007669"/>
    <property type="project" value="UniProtKB-UniRule"/>
</dbReference>
<dbReference type="Proteomes" id="UP000325289">
    <property type="component" value="Unassembled WGS sequence"/>
</dbReference>
<dbReference type="GO" id="GO:0046872">
    <property type="term" value="F:metal ion binding"/>
    <property type="evidence" value="ECO:0007669"/>
    <property type="project" value="UniProtKB-KW"/>
</dbReference>
<dbReference type="Gene3D" id="3.50.50.60">
    <property type="entry name" value="FAD/NAD(P)-binding domain"/>
    <property type="match status" value="1"/>
</dbReference>
<keyword evidence="7 14" id="KW-0274">FAD</keyword>
<keyword evidence="10 14" id="KW-0408">Iron</keyword>
<evidence type="ECO:0000256" key="8">
    <source>
        <dbReference type="ARBA" id="ARBA00022982"/>
    </source>
</evidence>
<evidence type="ECO:0000256" key="14">
    <source>
        <dbReference type="RuleBase" id="RU366068"/>
    </source>
</evidence>
<dbReference type="PANTHER" id="PTHR10617">
    <property type="entry name" value="ELECTRON TRANSFER FLAVOPROTEIN-UBIQUINONE OXIDOREDUCTASE"/>
    <property type="match status" value="1"/>
</dbReference>
<keyword evidence="18" id="KW-1185">Reference proteome</keyword>
<evidence type="ECO:0000313" key="18">
    <source>
        <dbReference type="Proteomes" id="UP000325289"/>
    </source>
</evidence>
<dbReference type="AlphaFoldDB" id="A0A1I2DZL1"/>
<dbReference type="SUPFAM" id="SSF51905">
    <property type="entry name" value="FAD/NAD(P)-binding domain"/>
    <property type="match status" value="1"/>
</dbReference>
<dbReference type="Gene3D" id="3.30.70.20">
    <property type="match status" value="1"/>
</dbReference>
<feature type="domain" description="ETF-QO/FixX C-terminal" evidence="15">
    <location>
        <begin position="445"/>
        <end position="545"/>
    </location>
</feature>
<evidence type="ECO:0000256" key="2">
    <source>
        <dbReference type="ARBA" id="ARBA00002819"/>
    </source>
</evidence>
<keyword evidence="5 14" id="KW-0285">Flavoprotein</keyword>
<protein>
    <recommendedName>
        <fullName evidence="14">Electron transfer flavoprotein-ubiquinone oxidoreductase</fullName>
        <shortName evidence="14">ETF-QO</shortName>
        <ecNumber evidence="14">1.5.5.1</ecNumber>
    </recommendedName>
</protein>
<evidence type="ECO:0000259" key="15">
    <source>
        <dbReference type="Pfam" id="PF05187"/>
    </source>
</evidence>
<dbReference type="Pfam" id="PF21162">
    <property type="entry name" value="ETFQO_UQ-bd"/>
    <property type="match status" value="1"/>
</dbReference>
<dbReference type="SUPFAM" id="SSF54862">
    <property type="entry name" value="4Fe-4S ferredoxins"/>
    <property type="match status" value="1"/>
</dbReference>
<keyword evidence="11 14" id="KW-0411">Iron-sulfur</keyword>
<evidence type="ECO:0000256" key="9">
    <source>
        <dbReference type="ARBA" id="ARBA00023002"/>
    </source>
</evidence>
<dbReference type="EMBL" id="FOMS01000019">
    <property type="protein sequence ID" value="SFE85410.1"/>
    <property type="molecule type" value="Genomic_DNA"/>
</dbReference>
<evidence type="ECO:0000256" key="4">
    <source>
        <dbReference type="ARBA" id="ARBA00022485"/>
    </source>
</evidence>
<proteinExistence type="predicted"/>
<evidence type="ECO:0000256" key="6">
    <source>
        <dbReference type="ARBA" id="ARBA00022723"/>
    </source>
</evidence>
<accession>A0A1I2DZL1</accession>
<organism evidence="17 18">
    <name type="scientific">Roseivivax sediminis</name>
    <dbReference type="NCBI Taxonomy" id="936889"/>
    <lineage>
        <taxon>Bacteria</taxon>
        <taxon>Pseudomonadati</taxon>
        <taxon>Pseudomonadota</taxon>
        <taxon>Alphaproteobacteria</taxon>
        <taxon>Rhodobacterales</taxon>
        <taxon>Roseobacteraceae</taxon>
        <taxon>Roseivivax</taxon>
    </lineage>
</organism>
<dbReference type="SUPFAM" id="SSF54373">
    <property type="entry name" value="FAD-linked reductases, C-terminal domain"/>
    <property type="match status" value="1"/>
</dbReference>